<dbReference type="NCBIfam" id="TIGR02147">
    <property type="entry name" value="Fsuc_second"/>
    <property type="match status" value="1"/>
</dbReference>
<proteinExistence type="predicted"/>
<evidence type="ECO:0000313" key="3">
    <source>
        <dbReference type="Proteomes" id="UP000184275"/>
    </source>
</evidence>
<dbReference type="InterPro" id="IPR025537">
    <property type="entry name" value="DUF4423"/>
</dbReference>
<evidence type="ECO:0000259" key="1">
    <source>
        <dbReference type="Pfam" id="PF14394"/>
    </source>
</evidence>
<dbReference type="EMBL" id="FRAW01000013">
    <property type="protein sequence ID" value="SHK67172.1"/>
    <property type="molecule type" value="Genomic_DNA"/>
</dbReference>
<gene>
    <name evidence="2" type="ORF">SAMN05720469_11360</name>
</gene>
<dbReference type="RefSeq" id="WP_073304165.1">
    <property type="nucleotide sequence ID" value="NZ_FRAW01000013.1"/>
</dbReference>
<dbReference type="AlphaFoldDB" id="A0A1M6UD59"/>
<evidence type="ECO:0000313" key="2">
    <source>
        <dbReference type="EMBL" id="SHK67172.1"/>
    </source>
</evidence>
<sequence length="281" mass="32980">MSTIDKLFDYDDYRLFLKDYFDEQKKLRSIFSHRFFAAKAGFSSSSYCLNVIRGRFNLTEKSIAKMVKAMNLNNIQSKYFFALVEYNQAKQVEERENAWDEIVQIRSKNEFVHISEDQQDFFSKWYYPVLRELVCQPAFDGDMMRLARMVVPAIPTEEARVAVENMIRWNLIQKTVDGKFQKTAEMIDAKNVSPMNLRKIRREYVQQAIGAIESKKAHERFAAFTTLAMSESSYDYAVKILEEARQKIMAKAADDPEVEKIYEMMIVMYPLSEKLKTEDAK</sequence>
<reference evidence="3" key="1">
    <citation type="submission" date="2016-11" db="EMBL/GenBank/DDBJ databases">
        <authorList>
            <person name="Varghese N."/>
            <person name="Submissions S."/>
        </authorList>
    </citation>
    <scope>NUCLEOTIDE SEQUENCE [LARGE SCALE GENOMIC DNA]</scope>
    <source>
        <strain evidence="3">UWOS</strain>
    </source>
</reference>
<dbReference type="InterPro" id="IPR011873">
    <property type="entry name" value="CHP02147"/>
</dbReference>
<protein>
    <submittedName>
        <fullName evidence="2">TIGR02147 family protein</fullName>
    </submittedName>
</protein>
<accession>A0A1M6UD59</accession>
<name>A0A1M6UD59_9BACT</name>
<keyword evidence="3" id="KW-1185">Reference proteome</keyword>
<organism evidence="2 3">
    <name type="scientific">Fibrobacter intestinalis</name>
    <dbReference type="NCBI Taxonomy" id="28122"/>
    <lineage>
        <taxon>Bacteria</taxon>
        <taxon>Pseudomonadati</taxon>
        <taxon>Fibrobacterota</taxon>
        <taxon>Fibrobacteria</taxon>
        <taxon>Fibrobacterales</taxon>
        <taxon>Fibrobacteraceae</taxon>
        <taxon>Fibrobacter</taxon>
    </lineage>
</organism>
<feature type="domain" description="DUF4423" evidence="1">
    <location>
        <begin position="108"/>
        <end position="271"/>
    </location>
</feature>
<dbReference type="Pfam" id="PF14394">
    <property type="entry name" value="DUF4423"/>
    <property type="match status" value="1"/>
</dbReference>
<dbReference type="Proteomes" id="UP000184275">
    <property type="component" value="Unassembled WGS sequence"/>
</dbReference>